<keyword evidence="9" id="KW-1185">Reference proteome</keyword>
<comment type="subcellular location">
    <subcellularLocation>
        <location evidence="1">Golgi apparatus membrane</location>
        <topology evidence="1">Single-pass type II membrane protein</topology>
    </subcellularLocation>
</comment>
<dbReference type="GO" id="GO:0008146">
    <property type="term" value="F:sulfotransferase activity"/>
    <property type="evidence" value="ECO:0007669"/>
    <property type="project" value="InterPro"/>
</dbReference>
<dbReference type="AlphaFoldDB" id="A0A937KBL2"/>
<gene>
    <name evidence="8" type="ORF">JMN32_08560</name>
</gene>
<dbReference type="PANTHER" id="PTHR12137">
    <property type="entry name" value="CARBOHYDRATE SULFOTRANSFERASE"/>
    <property type="match status" value="1"/>
</dbReference>
<evidence type="ECO:0000256" key="4">
    <source>
        <dbReference type="ARBA" id="ARBA00022989"/>
    </source>
</evidence>
<dbReference type="RefSeq" id="WP_202855905.1">
    <property type="nucleotide sequence ID" value="NZ_JAEUGD010000024.1"/>
</dbReference>
<dbReference type="Proteomes" id="UP000614216">
    <property type="component" value="Unassembled WGS sequence"/>
</dbReference>
<evidence type="ECO:0000313" key="9">
    <source>
        <dbReference type="Proteomes" id="UP000614216"/>
    </source>
</evidence>
<keyword evidence="6" id="KW-0472">Membrane</keyword>
<keyword evidence="4" id="KW-1133">Transmembrane helix</keyword>
<dbReference type="InterPro" id="IPR005331">
    <property type="entry name" value="Sulfotransferase"/>
</dbReference>
<keyword evidence="2" id="KW-0808">Transferase</keyword>
<evidence type="ECO:0000256" key="2">
    <source>
        <dbReference type="ARBA" id="ARBA00022679"/>
    </source>
</evidence>
<dbReference type="InterPro" id="IPR027417">
    <property type="entry name" value="P-loop_NTPase"/>
</dbReference>
<dbReference type="InterPro" id="IPR018011">
    <property type="entry name" value="Carb_sulfotrans_8-10"/>
</dbReference>
<keyword evidence="3" id="KW-0812">Transmembrane</keyword>
<evidence type="ECO:0000313" key="8">
    <source>
        <dbReference type="EMBL" id="MBL6446357.1"/>
    </source>
</evidence>
<evidence type="ECO:0000256" key="1">
    <source>
        <dbReference type="ARBA" id="ARBA00004323"/>
    </source>
</evidence>
<organism evidence="8 9">
    <name type="scientific">Fulvivirga marina</name>
    <dbReference type="NCBI Taxonomy" id="2494733"/>
    <lineage>
        <taxon>Bacteria</taxon>
        <taxon>Pseudomonadati</taxon>
        <taxon>Bacteroidota</taxon>
        <taxon>Cytophagia</taxon>
        <taxon>Cytophagales</taxon>
        <taxon>Fulvivirgaceae</taxon>
        <taxon>Fulvivirga</taxon>
    </lineage>
</organism>
<dbReference type="EMBL" id="JAEUGD010000024">
    <property type="protein sequence ID" value="MBL6446357.1"/>
    <property type="molecule type" value="Genomic_DNA"/>
</dbReference>
<comment type="caution">
    <text evidence="8">The sequence shown here is derived from an EMBL/GenBank/DDBJ whole genome shotgun (WGS) entry which is preliminary data.</text>
</comment>
<name>A0A937KBL2_9BACT</name>
<dbReference type="GO" id="GO:0016020">
    <property type="term" value="C:membrane"/>
    <property type="evidence" value="ECO:0007669"/>
    <property type="project" value="InterPro"/>
</dbReference>
<dbReference type="PANTHER" id="PTHR12137:SF54">
    <property type="entry name" value="CARBOHYDRATE SULFOTRANSFERASE"/>
    <property type="match status" value="1"/>
</dbReference>
<dbReference type="Pfam" id="PF03567">
    <property type="entry name" value="Sulfotransfer_2"/>
    <property type="match status" value="1"/>
</dbReference>
<evidence type="ECO:0000256" key="3">
    <source>
        <dbReference type="ARBA" id="ARBA00022692"/>
    </source>
</evidence>
<evidence type="ECO:0000256" key="5">
    <source>
        <dbReference type="ARBA" id="ARBA00023034"/>
    </source>
</evidence>
<dbReference type="GO" id="GO:0016051">
    <property type="term" value="P:carbohydrate biosynthetic process"/>
    <property type="evidence" value="ECO:0007669"/>
    <property type="project" value="InterPro"/>
</dbReference>
<accession>A0A937KBL2</accession>
<evidence type="ECO:0000256" key="7">
    <source>
        <dbReference type="ARBA" id="ARBA00023180"/>
    </source>
</evidence>
<keyword evidence="7" id="KW-0325">Glycoprotein</keyword>
<keyword evidence="5" id="KW-0333">Golgi apparatus</keyword>
<evidence type="ECO:0000256" key="6">
    <source>
        <dbReference type="ARBA" id="ARBA00023136"/>
    </source>
</evidence>
<dbReference type="SUPFAM" id="SSF52540">
    <property type="entry name" value="P-loop containing nucleoside triphosphate hydrolases"/>
    <property type="match status" value="1"/>
</dbReference>
<proteinExistence type="predicted"/>
<reference evidence="8" key="1">
    <citation type="submission" date="2021-01" db="EMBL/GenBank/DDBJ databases">
        <title>Fulvivirga kasyanovii gen. nov., sp nov., a novel member of the phylum Bacteroidetes isolated from seawater in a mussel farm.</title>
        <authorList>
            <person name="Zhao L.-H."/>
            <person name="Wang Z.-J."/>
        </authorList>
    </citation>
    <scope>NUCLEOTIDE SEQUENCE</scope>
    <source>
        <strain evidence="8">29W222</strain>
    </source>
</reference>
<sequence length="219" mass="26843">MHFFVNHQEKYILITNLKVMFSTLTKQTNLIAIPSIKLRKLLCKKFILRYKIFFLTRNPYSRIVSNYFDKFVYNPLVEHYEIQNCQKLFLKQLGIFRDHEELAITKEKLTTISFNEFVSNLKFVYKEDLHFAPQHMLKLGCNNQYDQIRENFFHKLDYQIVQMEDDIQTFLHDLKLNTNIHINKTKHEHFTDYFSSQLYNEVNLIYHKDFEYFDYQMIY</sequence>
<protein>
    <submittedName>
        <fullName evidence="8">Sulfotransferase family 2 domain-containing protein</fullName>
    </submittedName>
</protein>